<feature type="non-terminal residue" evidence="4">
    <location>
        <position position="1"/>
    </location>
</feature>
<dbReference type="OMA" id="SPCENNV"/>
<reference evidence="4 5" key="1">
    <citation type="journal article" date="2021" name="Nat. Plants">
        <title>The Taxus genome provides insights into paclitaxel biosynthesis.</title>
        <authorList>
            <person name="Xiong X."/>
            <person name="Gou J."/>
            <person name="Liao Q."/>
            <person name="Li Y."/>
            <person name="Zhou Q."/>
            <person name="Bi G."/>
            <person name="Li C."/>
            <person name="Du R."/>
            <person name="Wang X."/>
            <person name="Sun T."/>
            <person name="Guo L."/>
            <person name="Liang H."/>
            <person name="Lu P."/>
            <person name="Wu Y."/>
            <person name="Zhang Z."/>
            <person name="Ro D.K."/>
            <person name="Shang Y."/>
            <person name="Huang S."/>
            <person name="Yan J."/>
        </authorList>
    </citation>
    <scope>NUCLEOTIDE SEQUENCE [LARGE SCALE GENOMIC DNA]</scope>
    <source>
        <strain evidence="4">Ta-2019</strain>
    </source>
</reference>
<feature type="coiled-coil region" evidence="1">
    <location>
        <begin position="999"/>
        <end position="1047"/>
    </location>
</feature>
<name>A0AA38LDY2_TAXCH</name>
<dbReference type="Proteomes" id="UP000824469">
    <property type="component" value="Unassembled WGS sequence"/>
</dbReference>
<dbReference type="InterPro" id="IPR019448">
    <property type="entry name" value="NT-C2"/>
</dbReference>
<feature type="region of interest" description="Disordered" evidence="2">
    <location>
        <begin position="235"/>
        <end position="264"/>
    </location>
</feature>
<evidence type="ECO:0000313" key="4">
    <source>
        <dbReference type="EMBL" id="KAH9317422.1"/>
    </source>
</evidence>
<feature type="region of interest" description="Disordered" evidence="2">
    <location>
        <begin position="278"/>
        <end position="300"/>
    </location>
</feature>
<dbReference type="PANTHER" id="PTHR47270">
    <property type="entry name" value="PROTEIN MLP1-LIKE"/>
    <property type="match status" value="1"/>
</dbReference>
<organism evidence="4 5">
    <name type="scientific">Taxus chinensis</name>
    <name type="common">Chinese yew</name>
    <name type="synonym">Taxus wallichiana var. chinensis</name>
    <dbReference type="NCBI Taxonomy" id="29808"/>
    <lineage>
        <taxon>Eukaryota</taxon>
        <taxon>Viridiplantae</taxon>
        <taxon>Streptophyta</taxon>
        <taxon>Embryophyta</taxon>
        <taxon>Tracheophyta</taxon>
        <taxon>Spermatophyta</taxon>
        <taxon>Pinopsida</taxon>
        <taxon>Pinidae</taxon>
        <taxon>Conifers II</taxon>
        <taxon>Cupressales</taxon>
        <taxon>Taxaceae</taxon>
        <taxon>Taxus</taxon>
    </lineage>
</organism>
<accession>A0AA38LDY2</accession>
<feature type="coiled-coil region" evidence="1">
    <location>
        <begin position="1448"/>
        <end position="1585"/>
    </location>
</feature>
<feature type="coiled-coil region" evidence="1">
    <location>
        <begin position="2142"/>
        <end position="2176"/>
    </location>
</feature>
<dbReference type="SUPFAM" id="SSF57997">
    <property type="entry name" value="Tropomyosin"/>
    <property type="match status" value="1"/>
</dbReference>
<keyword evidence="1" id="KW-0175">Coiled coil</keyword>
<gene>
    <name evidence="4" type="ORF">KI387_019191</name>
</gene>
<evidence type="ECO:0000256" key="2">
    <source>
        <dbReference type="SAM" id="MobiDB-lite"/>
    </source>
</evidence>
<evidence type="ECO:0000259" key="3">
    <source>
        <dbReference type="PROSITE" id="PS51840"/>
    </source>
</evidence>
<feature type="coiled-coil region" evidence="1">
    <location>
        <begin position="1664"/>
        <end position="1943"/>
    </location>
</feature>
<comment type="caution">
    <text evidence="4">The sequence shown here is derived from an EMBL/GenBank/DDBJ whole genome shotgun (WGS) entry which is preliminary data.</text>
</comment>
<proteinExistence type="predicted"/>
<feature type="coiled-coil region" evidence="1">
    <location>
        <begin position="712"/>
        <end position="799"/>
    </location>
</feature>
<feature type="coiled-coil region" evidence="1">
    <location>
        <begin position="1243"/>
        <end position="1323"/>
    </location>
</feature>
<feature type="coiled-coil region" evidence="1">
    <location>
        <begin position="1981"/>
        <end position="2083"/>
    </location>
</feature>
<dbReference type="PROSITE" id="PS51840">
    <property type="entry name" value="C2_NT"/>
    <property type="match status" value="1"/>
</dbReference>
<feature type="coiled-coil region" evidence="1">
    <location>
        <begin position="1091"/>
        <end position="1206"/>
    </location>
</feature>
<feature type="non-terminal residue" evidence="4">
    <location>
        <position position="2192"/>
    </location>
</feature>
<feature type="coiled-coil region" evidence="1">
    <location>
        <begin position="925"/>
        <end position="959"/>
    </location>
</feature>
<feature type="coiled-coil region" evidence="1">
    <location>
        <begin position="868"/>
        <end position="895"/>
    </location>
</feature>
<evidence type="ECO:0000256" key="1">
    <source>
        <dbReference type="SAM" id="Coils"/>
    </source>
</evidence>
<dbReference type="Pfam" id="PF10358">
    <property type="entry name" value="NT-C2"/>
    <property type="match status" value="1"/>
</dbReference>
<dbReference type="PANTHER" id="PTHR47270:SF3">
    <property type="entry name" value="HYPOTETICAL PROTEIN"/>
    <property type="match status" value="1"/>
</dbReference>
<sequence>MSRQQRKQIRVEKLAEIVDFKFLQFHATKVPNGWDKLAVSVISVETGKAIARTNKAVVDSGNCKWLEDVSESVRFLQDDNSRELEEKLYKFVVSMGSARLGILGEATVNLADYLNSKELVWIKLPLKKCNYGTILHVKIQCLTPRSGPRESERWSKSVKEQVERIAVFNEKDDGSEGSIRSTRSSFHGRSNNAFLQTEDADYLPGNSRHGLDSLELSAADSAINGNSKAFAYGDQASPSSIKNGFHRRQHSTGPQDGITEYRTGNGIDQYGARLFGGKDSGTVEYPRNRSFDRATSGNGSSNEFLEAAEVSIQELRKESMIWERKAQNFSLETETLKQQLAEQQRQHREMEMQFLTMQTERDSFKQEVQQLESVLQNYIENEKGAENAKFEAQDAKRMVKEFEDEIKLQKESNANLSLQLSKIQEANTELVFALQDLEETVEQQNVEIEKLLEVRERNRMNISEKEAEEMRQSAESVIKFSDVVAETDNLKKEVEKLRSDVEHGIYNVETKESDVKHDVQELQKDIKNKELSTKLSLNVQNVQVLNQEFSPIADEIDDMLIDKDNETHENLSTANKMFEACAPGQRQFKKNMYNIEAERMQKLSYQKEEIKTLKKKISSISSVHSLTENTEYIDQSQQDLHQDLEILKRDMNELEKDCKELTDENLELIHSLNKVNKNLEYKNVYIAELEEKLRVSSFGSTSPGERYIGIQTGNATSQIDELKAHVNDLEKKTDSSKPLYSTELISMEMLLHDSQSQVMKAQNDNSSLQNKLNTFEERIQELESELKNAYEQTAKTEKMLTASNGQQLDAHDSRAYKSEQELAGAIQKVQALKIKNINDTIFIEELKFLVTQLNQKVETSEHLHRTELANMKRSLNENQNQVLELESRKLEMECLLNIFKKRVCDLEREVITAQQETIEREIDLTVNFESQLQDNEARADQAEKEVANALQLVQTLEEDKSTHAIQSKGLNDHLTDLEQKLNWTTDSYMAEFANKEKLLTDFQHQVINLQNQNHVLEGELSVLKGRIHDLESEVQSAEQEIVKREEDVTAAYEYKLQNTEARAIRIEVDLAHSHERVKSCESSTAKDAVIIEDLKLKIVQLQQEIKSFEDVHNMELADQEKSFSNFQNQEMKLQSENIVLENKIRALNEKICELDNEAQKSQQETADREKEIAHKEKLLSDFQRQVMNIQNQNHGLQGELNNLKERNCGLESAVQTAEREIVKREKEVTAAYEYKLQITDARAIRAEAELADILERVNNFESSSAKEAIIKDGLKVEVAQLQKELKSSEDVHSMQLAGLEKSVSDFQNQLMKLQSANTTLECKVSIMNEKKIEMENETQREAIEREDEIANKEKLLSDFQHQVIDLYNQNHGLQGELTVLKERIGDLESEAQTAERERVKREEEVTTTYEYNLQRTEGRAIRAEVDLADSLKRIKSFEFSTAKDAIMIDGLRVQIIQLQQELKSSEDAHSMQLAGMEKSLQEFQNQVKNLKNENTSLEKTICTLKEKIFKLKNEAQKAQQEAVDKEKDLSAAYESRLQANEARAKAAEEEVDSCRIEQKLLELTLENLKKEHTAAMDLNSELEEKCFNLFESRTNVEQRLQKITENIFVYFNQIKSLESDLSILQQNVTGKKGISAPNTEAYQLATREYEEKGIKSDEAISQKYSENENAVESLQMKVQSLSRQVYSVLEEKERILNEALIEASDLRAARMNLENSLQLNQANTKQSEADFLRVKQEYESEVQELKLEVEAGRKREEDLHLDLGDVHRQLENTNVREADLQRRVQEIKIQVAAIENEKQKLKAENISLSRQVDQLMGLKAETDALPSIVEHARDEKHELQQSLHSTEAELGSLKAENVFLMEKLAATNQGLVKVDELTQRNAELEEKILCLQAELNAKEVEHKNKSVQLQRLSDQFQWKLQNLEELKENYLTKENLLENEQFNVFAISKAEALYPDRSDCKLGCTSPPQDTNQSTKLSDEIRTLEIELETRIKEFEEKEETLITEIQKLEEMNHQLMQAKLDSDTDQLQIELIRLQKQNSTLLQKQYELSSKLGAHELLQKEVSRLHEVNKQLETQLARFRETAKGGNILERVVAMETELAEALEVNSMYQLQLQSFLHQEQNVHLAALHGFGPIDHIISDLVSYKRKISTLEAELNDLRERYSSLSLKLAEVEVQREELVMTIKHAKYGKR</sequence>
<feature type="coiled-coil region" evidence="1">
    <location>
        <begin position="1370"/>
        <end position="1404"/>
    </location>
</feature>
<feature type="domain" description="C2 NT-type" evidence="3">
    <location>
        <begin position="8"/>
        <end position="143"/>
    </location>
</feature>
<feature type="coiled-coil region" evidence="1">
    <location>
        <begin position="637"/>
        <end position="678"/>
    </location>
</feature>
<evidence type="ECO:0000313" key="5">
    <source>
        <dbReference type="Proteomes" id="UP000824469"/>
    </source>
</evidence>
<keyword evidence="5" id="KW-1185">Reference proteome</keyword>
<protein>
    <recommendedName>
        <fullName evidence="3">C2 NT-type domain-containing protein</fullName>
    </recommendedName>
</protein>
<feature type="coiled-coil region" evidence="1">
    <location>
        <begin position="305"/>
        <end position="468"/>
    </location>
</feature>
<dbReference type="EMBL" id="JAHRHJ020000004">
    <property type="protein sequence ID" value="KAH9317422.1"/>
    <property type="molecule type" value="Genomic_DNA"/>
</dbReference>